<dbReference type="SUPFAM" id="SSF57716">
    <property type="entry name" value="Glucocorticoid receptor-like (DNA-binding domain)"/>
    <property type="match status" value="2"/>
</dbReference>
<evidence type="ECO:0000259" key="12">
    <source>
        <dbReference type="PROSITE" id="PS50114"/>
    </source>
</evidence>
<reference evidence="14" key="1">
    <citation type="submission" date="2025-08" db="UniProtKB">
        <authorList>
            <consortium name="RefSeq"/>
        </authorList>
    </citation>
    <scope>IDENTIFICATION</scope>
    <source>
        <tissue evidence="14">Gonads</tissue>
    </source>
</reference>
<sequence length="652" mass="72582">MKKWRKESVIHYSFMSYLFKRCAISTLRGCVFFGYGMLTSVHIAINGCTVLFRCKIISHADFTCNSDTSSIKKDMEPKKEPDQSPKNNQPSEAELQSPDQIKSEEGIEQQTQIFISQPNQPDQLLQAREMPPSVIRRNIITPAGIIVATDQQVEVQSEEVVDETSGTSQEMSPENEKSSTTVSYATIVQETTGTNDSFGEEKQFIVTTEASSDTFQAQANSFPPDQLVNFTITQDGEHEIPIENASIEAQGNYTNLETAQFQGNGQYPTDGSHYLQQHHQYGGIPFSVEKSNGGSPPANNLLYRNNDPTLASSRYAEIRTTPNFEQRMNQITTFTSPSSGQSYQITAPSTESWQTATTQYNQGYQSPVAAGVNLVPQADSTGGPSQQYYITTQWPAPGNNMEDGGASVGTSGGQHQQRSGTEVLVKECVNCGASVTPLWRRDGTGHYLCNACGLYNKINGVNRPPIRPTKKPQATGNRRTGVSCANCKTVNTTLWRRNNQGEPVCNACGLYFKLHNVNRPISMKKEGIQTRKRRPKNSNSNQQHPNSPTTSGMHQQRMNATPLYYQNIPQEIELPSDQYQLPQNVVVSNLYPTQYHRNQLQSVEHLTRQMPNINVQPLQPIMTTDEDHQHTVILSAQSGQYEDVEEDPDENS</sequence>
<dbReference type="InterPro" id="IPR013088">
    <property type="entry name" value="Znf_NHR/GATA"/>
</dbReference>
<dbReference type="OrthoDB" id="515401at2759"/>
<evidence type="ECO:0000313" key="14">
    <source>
        <dbReference type="RefSeq" id="XP_030754820.1"/>
    </source>
</evidence>
<dbReference type="GO" id="GO:0045165">
    <property type="term" value="P:cell fate commitment"/>
    <property type="evidence" value="ECO:0007669"/>
    <property type="project" value="TreeGrafter"/>
</dbReference>
<evidence type="ECO:0000256" key="6">
    <source>
        <dbReference type="ARBA" id="ARBA00023125"/>
    </source>
</evidence>
<feature type="domain" description="GATA-type" evidence="12">
    <location>
        <begin position="426"/>
        <end position="478"/>
    </location>
</feature>
<dbReference type="GO" id="GO:0045944">
    <property type="term" value="P:positive regulation of transcription by RNA polymerase II"/>
    <property type="evidence" value="ECO:0007669"/>
    <property type="project" value="TreeGrafter"/>
</dbReference>
<keyword evidence="11" id="KW-0812">Transmembrane</keyword>
<dbReference type="KEGG" id="soy:115881476"/>
<keyword evidence="11" id="KW-0472">Membrane</keyword>
<feature type="domain" description="GATA-type" evidence="12">
    <location>
        <begin position="478"/>
        <end position="531"/>
    </location>
</feature>
<feature type="region of interest" description="Disordered" evidence="10">
    <location>
        <begin position="160"/>
        <end position="181"/>
    </location>
</feature>
<proteinExistence type="predicted"/>
<dbReference type="PRINTS" id="PR00619">
    <property type="entry name" value="GATAZNFINGER"/>
</dbReference>
<dbReference type="Proteomes" id="UP000504635">
    <property type="component" value="Unplaced"/>
</dbReference>
<feature type="region of interest" description="Disordered" evidence="10">
    <location>
        <begin position="68"/>
        <end position="99"/>
    </location>
</feature>
<dbReference type="InterPro" id="IPR039355">
    <property type="entry name" value="Transcription_factor_GATA"/>
</dbReference>
<dbReference type="PROSITE" id="PS50114">
    <property type="entry name" value="GATA_ZN_FINGER_2"/>
    <property type="match status" value="2"/>
</dbReference>
<evidence type="ECO:0000256" key="9">
    <source>
        <dbReference type="PROSITE-ProRule" id="PRU00094"/>
    </source>
</evidence>
<feature type="compositionally biased region" description="Low complexity" evidence="10">
    <location>
        <begin position="537"/>
        <end position="548"/>
    </location>
</feature>
<organism evidence="13 14">
    <name type="scientific">Sitophilus oryzae</name>
    <name type="common">Rice weevil</name>
    <name type="synonym">Curculio oryzae</name>
    <dbReference type="NCBI Taxonomy" id="7048"/>
    <lineage>
        <taxon>Eukaryota</taxon>
        <taxon>Metazoa</taxon>
        <taxon>Ecdysozoa</taxon>
        <taxon>Arthropoda</taxon>
        <taxon>Hexapoda</taxon>
        <taxon>Insecta</taxon>
        <taxon>Pterygota</taxon>
        <taxon>Neoptera</taxon>
        <taxon>Endopterygota</taxon>
        <taxon>Coleoptera</taxon>
        <taxon>Polyphaga</taxon>
        <taxon>Cucujiformia</taxon>
        <taxon>Curculionidae</taxon>
        <taxon>Dryophthorinae</taxon>
        <taxon>Sitophilus</taxon>
    </lineage>
</organism>
<evidence type="ECO:0000256" key="7">
    <source>
        <dbReference type="ARBA" id="ARBA00023163"/>
    </source>
</evidence>
<dbReference type="GeneID" id="115881476"/>
<evidence type="ECO:0000256" key="3">
    <source>
        <dbReference type="ARBA" id="ARBA00022771"/>
    </source>
</evidence>
<keyword evidence="11" id="KW-1133">Transmembrane helix</keyword>
<feature type="transmembrane region" description="Helical" evidence="11">
    <location>
        <begin position="21"/>
        <end position="45"/>
    </location>
</feature>
<dbReference type="AlphaFoldDB" id="A0A6J2XVN8"/>
<dbReference type="GO" id="GO:0000122">
    <property type="term" value="P:negative regulation of transcription by RNA polymerase II"/>
    <property type="evidence" value="ECO:0007669"/>
    <property type="project" value="TreeGrafter"/>
</dbReference>
<keyword evidence="13" id="KW-1185">Reference proteome</keyword>
<dbReference type="InterPro" id="IPR000679">
    <property type="entry name" value="Znf_GATA"/>
</dbReference>
<keyword evidence="5" id="KW-0805">Transcription regulation</keyword>
<dbReference type="PROSITE" id="PS00344">
    <property type="entry name" value="GATA_ZN_FINGER_1"/>
    <property type="match status" value="2"/>
</dbReference>
<dbReference type="PANTHER" id="PTHR10071">
    <property type="entry name" value="TRANSCRIPTION FACTOR GATA FAMILY MEMBER"/>
    <property type="match status" value="1"/>
</dbReference>
<dbReference type="GO" id="GO:0005634">
    <property type="term" value="C:nucleus"/>
    <property type="evidence" value="ECO:0007669"/>
    <property type="project" value="UniProtKB-SubCell"/>
</dbReference>
<keyword evidence="6" id="KW-0238">DNA-binding</keyword>
<dbReference type="CDD" id="cd00202">
    <property type="entry name" value="ZnF_GATA"/>
    <property type="match status" value="2"/>
</dbReference>
<accession>A0A6J2XVN8</accession>
<comment type="subcellular location">
    <subcellularLocation>
        <location evidence="1">Nucleus</location>
    </subcellularLocation>
</comment>
<evidence type="ECO:0000256" key="5">
    <source>
        <dbReference type="ARBA" id="ARBA00023015"/>
    </source>
</evidence>
<dbReference type="Pfam" id="PF00320">
    <property type="entry name" value="GATA"/>
    <property type="match status" value="2"/>
</dbReference>
<dbReference type="GO" id="GO:0008270">
    <property type="term" value="F:zinc ion binding"/>
    <property type="evidence" value="ECO:0007669"/>
    <property type="project" value="UniProtKB-KW"/>
</dbReference>
<dbReference type="GO" id="GO:0000981">
    <property type="term" value="F:DNA-binding transcription factor activity, RNA polymerase II-specific"/>
    <property type="evidence" value="ECO:0007669"/>
    <property type="project" value="TreeGrafter"/>
</dbReference>
<evidence type="ECO:0000256" key="4">
    <source>
        <dbReference type="ARBA" id="ARBA00022833"/>
    </source>
</evidence>
<feature type="compositionally biased region" description="Basic and acidic residues" evidence="10">
    <location>
        <begin position="70"/>
        <end position="83"/>
    </location>
</feature>
<keyword evidence="8" id="KW-0539">Nucleus</keyword>
<keyword evidence="7" id="KW-0804">Transcription</keyword>
<evidence type="ECO:0000256" key="8">
    <source>
        <dbReference type="ARBA" id="ARBA00023242"/>
    </source>
</evidence>
<keyword evidence="3 9" id="KW-0863">Zinc-finger</keyword>
<dbReference type="SMART" id="SM00401">
    <property type="entry name" value="ZnF_GATA"/>
    <property type="match status" value="2"/>
</dbReference>
<keyword evidence="4" id="KW-0862">Zinc</keyword>
<keyword evidence="2" id="KW-0479">Metal-binding</keyword>
<evidence type="ECO:0000256" key="1">
    <source>
        <dbReference type="ARBA" id="ARBA00004123"/>
    </source>
</evidence>
<dbReference type="RefSeq" id="XP_030754820.1">
    <property type="nucleotide sequence ID" value="XM_030898960.1"/>
</dbReference>
<dbReference type="Gene3D" id="3.30.50.10">
    <property type="entry name" value="Erythroid Transcription Factor GATA-1, subunit A"/>
    <property type="match status" value="2"/>
</dbReference>
<evidence type="ECO:0000256" key="2">
    <source>
        <dbReference type="ARBA" id="ARBA00022723"/>
    </source>
</evidence>
<protein>
    <submittedName>
        <fullName evidence="14">Uncharacterized protein LOC115881476 isoform X1</fullName>
    </submittedName>
</protein>
<dbReference type="InParanoid" id="A0A6J2XVN8"/>
<gene>
    <name evidence="14" type="primary">LOC115881476</name>
</gene>
<feature type="region of interest" description="Disordered" evidence="10">
    <location>
        <begin position="522"/>
        <end position="555"/>
    </location>
</feature>
<dbReference type="GO" id="GO:0000978">
    <property type="term" value="F:RNA polymerase II cis-regulatory region sequence-specific DNA binding"/>
    <property type="evidence" value="ECO:0007669"/>
    <property type="project" value="TreeGrafter"/>
</dbReference>
<dbReference type="FunFam" id="3.30.50.10:FF:000032">
    <property type="entry name" value="Transcription factor GATA-3"/>
    <property type="match status" value="1"/>
</dbReference>
<name>A0A6J2XVN8_SITOR</name>
<dbReference type="PANTHER" id="PTHR10071:SF281">
    <property type="entry name" value="BOX A-BINDING FACTOR-RELATED"/>
    <property type="match status" value="1"/>
</dbReference>
<feature type="compositionally biased region" description="Polar residues" evidence="10">
    <location>
        <begin position="166"/>
        <end position="181"/>
    </location>
</feature>
<evidence type="ECO:0000256" key="11">
    <source>
        <dbReference type="SAM" id="Phobius"/>
    </source>
</evidence>
<evidence type="ECO:0000313" key="13">
    <source>
        <dbReference type="Proteomes" id="UP000504635"/>
    </source>
</evidence>
<evidence type="ECO:0000256" key="10">
    <source>
        <dbReference type="SAM" id="MobiDB-lite"/>
    </source>
</evidence>